<feature type="region of interest" description="Disordered" evidence="1">
    <location>
        <begin position="85"/>
        <end position="104"/>
    </location>
</feature>
<keyword evidence="3" id="KW-1185">Reference proteome</keyword>
<feature type="region of interest" description="Disordered" evidence="1">
    <location>
        <begin position="1"/>
        <end position="80"/>
    </location>
</feature>
<accession>A0A1X2GPS2</accession>
<dbReference type="AlphaFoldDB" id="A0A1X2GPS2"/>
<evidence type="ECO:0000256" key="1">
    <source>
        <dbReference type="SAM" id="MobiDB-lite"/>
    </source>
</evidence>
<comment type="caution">
    <text evidence="2">The sequence shown here is derived from an EMBL/GenBank/DDBJ whole genome shotgun (WGS) entry which is preliminary data.</text>
</comment>
<feature type="compositionally biased region" description="Polar residues" evidence="1">
    <location>
        <begin position="21"/>
        <end position="40"/>
    </location>
</feature>
<sequence length="303" mass="33600">MPFSSAAFKGNKDRPTKSHHNQQSGAENIQRTSVPPSSNKPSKDKAPAKPFDFRIPLAPIQSGQPSNTPTQPPSIRPHTPDVLSLQVESAQSETDLPLANASQRPLTTNGFTRFKAGDGKRKHPNIWGPIPKAARTHVRRLLHDSYTDIVTNNQIHQGTAASNTLTSLVKSIDVHMTRTLVPTTLAPTILDYRDMDARLQQVNDKITDLAREQSELDVRFYIDSLQLIHGRLLLIREGEDPDAPFDRHNSDLSRHSLLLTWTDANGHQPLASLKTAMQQPQPNVNIYGDYLLKYPTALAAADL</sequence>
<dbReference type="Proteomes" id="UP000242146">
    <property type="component" value="Unassembled WGS sequence"/>
</dbReference>
<name>A0A1X2GPS2_9FUNG</name>
<evidence type="ECO:0000313" key="3">
    <source>
        <dbReference type="Proteomes" id="UP000242146"/>
    </source>
</evidence>
<protein>
    <submittedName>
        <fullName evidence="2">Uncharacterized protein</fullName>
    </submittedName>
</protein>
<proteinExistence type="predicted"/>
<organism evidence="2 3">
    <name type="scientific">Hesseltinella vesiculosa</name>
    <dbReference type="NCBI Taxonomy" id="101127"/>
    <lineage>
        <taxon>Eukaryota</taxon>
        <taxon>Fungi</taxon>
        <taxon>Fungi incertae sedis</taxon>
        <taxon>Mucoromycota</taxon>
        <taxon>Mucoromycotina</taxon>
        <taxon>Mucoromycetes</taxon>
        <taxon>Mucorales</taxon>
        <taxon>Cunninghamellaceae</taxon>
        <taxon>Hesseltinella</taxon>
    </lineage>
</organism>
<dbReference type="EMBL" id="MCGT01000006">
    <property type="protein sequence ID" value="ORX58795.1"/>
    <property type="molecule type" value="Genomic_DNA"/>
</dbReference>
<gene>
    <name evidence="2" type="ORF">DM01DRAFT_310594</name>
</gene>
<reference evidence="2 3" key="1">
    <citation type="submission" date="2016-07" db="EMBL/GenBank/DDBJ databases">
        <title>Pervasive Adenine N6-methylation of Active Genes in Fungi.</title>
        <authorList>
            <consortium name="DOE Joint Genome Institute"/>
            <person name="Mondo S.J."/>
            <person name="Dannebaum R.O."/>
            <person name="Kuo R.C."/>
            <person name="Labutti K."/>
            <person name="Haridas S."/>
            <person name="Kuo A."/>
            <person name="Salamov A."/>
            <person name="Ahrendt S.R."/>
            <person name="Lipzen A."/>
            <person name="Sullivan W."/>
            <person name="Andreopoulos W.B."/>
            <person name="Clum A."/>
            <person name="Lindquist E."/>
            <person name="Daum C."/>
            <person name="Ramamoorthy G.K."/>
            <person name="Gryganskyi A."/>
            <person name="Culley D."/>
            <person name="Magnuson J.K."/>
            <person name="James T.Y."/>
            <person name="O'Malley M.A."/>
            <person name="Stajich J.E."/>
            <person name="Spatafora J.W."/>
            <person name="Visel A."/>
            <person name="Grigoriev I.V."/>
        </authorList>
    </citation>
    <scope>NUCLEOTIDE SEQUENCE [LARGE SCALE GENOMIC DNA]</scope>
    <source>
        <strain evidence="2 3">NRRL 3301</strain>
    </source>
</reference>
<feature type="compositionally biased region" description="Polar residues" evidence="1">
    <location>
        <begin position="86"/>
        <end position="104"/>
    </location>
</feature>
<evidence type="ECO:0000313" key="2">
    <source>
        <dbReference type="EMBL" id="ORX58795.1"/>
    </source>
</evidence>